<dbReference type="SMART" id="SM00470">
    <property type="entry name" value="ParB"/>
    <property type="match status" value="1"/>
</dbReference>
<sequence>MKKSGIEIPEAEIIDIEKLQLDGENPNKMKKNQLSALRKAIQRFGFIVPIVTNRDLLVADGEQRLTVAKELGMKQVPVIRLDVEDVDRRIIRQILNKLKGSHVKELDQAEYIRIIEEGREDDLKEFLILSDKDLEKALEDQESIDFENKYELLIEFDNEENQKEGYQKLTQMGYKCKVITI</sequence>
<proteinExistence type="predicted"/>
<dbReference type="AlphaFoldDB" id="A0A6M3MF42"/>
<name>A0A6M3MF42_9ZZZZ</name>
<dbReference type="InterPro" id="IPR003115">
    <property type="entry name" value="ParB_N"/>
</dbReference>
<evidence type="ECO:0000259" key="1">
    <source>
        <dbReference type="SMART" id="SM00470"/>
    </source>
</evidence>
<protein>
    <recommendedName>
        <fullName evidence="1">ParB-like N-terminal domain-containing protein</fullName>
    </recommendedName>
</protein>
<dbReference type="EMBL" id="MT143872">
    <property type="protein sequence ID" value="QJB04105.1"/>
    <property type="molecule type" value="Genomic_DNA"/>
</dbReference>
<dbReference type="Pfam" id="PF02195">
    <property type="entry name" value="ParB_N"/>
    <property type="match status" value="1"/>
</dbReference>
<organism evidence="2">
    <name type="scientific">viral metagenome</name>
    <dbReference type="NCBI Taxonomy" id="1070528"/>
    <lineage>
        <taxon>unclassified sequences</taxon>
        <taxon>metagenomes</taxon>
        <taxon>organismal metagenomes</taxon>
    </lineage>
</organism>
<feature type="domain" description="ParB-like N-terminal" evidence="1">
    <location>
        <begin position="12"/>
        <end position="97"/>
    </location>
</feature>
<accession>A0A6M3MF42</accession>
<reference evidence="2" key="1">
    <citation type="submission" date="2020-03" db="EMBL/GenBank/DDBJ databases">
        <title>The deep terrestrial virosphere.</title>
        <authorList>
            <person name="Holmfeldt K."/>
            <person name="Nilsson E."/>
            <person name="Simone D."/>
            <person name="Lopez-Fernandez M."/>
            <person name="Wu X."/>
            <person name="de Brujin I."/>
            <person name="Lundin D."/>
            <person name="Andersson A."/>
            <person name="Bertilsson S."/>
            <person name="Dopson M."/>
        </authorList>
    </citation>
    <scope>NUCLEOTIDE SEQUENCE</scope>
    <source>
        <strain evidence="2">MM171B00466</strain>
    </source>
</reference>
<gene>
    <name evidence="2" type="ORF">MM171B00466_0009</name>
</gene>
<dbReference type="SUPFAM" id="SSF110849">
    <property type="entry name" value="ParB/Sulfiredoxin"/>
    <property type="match status" value="1"/>
</dbReference>
<dbReference type="InterPro" id="IPR036086">
    <property type="entry name" value="ParB/Sulfiredoxin_sf"/>
</dbReference>
<dbReference type="Gene3D" id="3.90.1530.10">
    <property type="entry name" value="Conserved hypothetical protein from pyrococcus furiosus pfu- 392566-001, ParB domain"/>
    <property type="match status" value="1"/>
</dbReference>
<evidence type="ECO:0000313" key="2">
    <source>
        <dbReference type="EMBL" id="QJB04105.1"/>
    </source>
</evidence>